<evidence type="ECO:0000259" key="2">
    <source>
        <dbReference type="Pfam" id="PF13354"/>
    </source>
</evidence>
<evidence type="ECO:0000256" key="1">
    <source>
        <dbReference type="SAM" id="SignalP"/>
    </source>
</evidence>
<dbReference type="Proteomes" id="UP000733379">
    <property type="component" value="Unassembled WGS sequence"/>
</dbReference>
<sequence length="271" mass="28951">MSVIRQTIAVAAALAATLTVHLPAASAQSQALDPALVTRAAAADGYAKTRPGITGIVVFDRKTGAMWQNGNANNQVWAESTEKLEMVASLLLRNESGAISLSASDRDLMHRMLNVSDDDAADALWKRYGGASFARDLGRFGMTSSTFRDAQPYWGWMKTTAADLDRLINSALAQLNPADRTYLINEMRGVGGVQQWGVWGAGPAARPGNKDGWSPDNADGSWNDNSVGFVGPDERYTVAITCNTQTVANGDQTGRDTDSQVAKILFGGYFG</sequence>
<dbReference type="GO" id="GO:0016787">
    <property type="term" value="F:hydrolase activity"/>
    <property type="evidence" value="ECO:0007669"/>
    <property type="project" value="UniProtKB-KW"/>
</dbReference>
<dbReference type="SUPFAM" id="SSF56601">
    <property type="entry name" value="beta-lactamase/transpeptidase-like"/>
    <property type="match status" value="1"/>
</dbReference>
<evidence type="ECO:0000313" key="4">
    <source>
        <dbReference type="Proteomes" id="UP000733379"/>
    </source>
</evidence>
<dbReference type="EMBL" id="JAHKNI010000013">
    <property type="protein sequence ID" value="MBU3066022.1"/>
    <property type="molecule type" value="Genomic_DNA"/>
</dbReference>
<dbReference type="InterPro" id="IPR000871">
    <property type="entry name" value="Beta-lactam_class-A"/>
</dbReference>
<dbReference type="Pfam" id="PF13354">
    <property type="entry name" value="Beta-lactamase2"/>
    <property type="match status" value="1"/>
</dbReference>
<organism evidence="3 4">
    <name type="scientific">Nocardia albiluteola</name>
    <dbReference type="NCBI Taxonomy" id="2842303"/>
    <lineage>
        <taxon>Bacteria</taxon>
        <taxon>Bacillati</taxon>
        <taxon>Actinomycetota</taxon>
        <taxon>Actinomycetes</taxon>
        <taxon>Mycobacteriales</taxon>
        <taxon>Nocardiaceae</taxon>
        <taxon>Nocardia</taxon>
    </lineage>
</organism>
<dbReference type="PANTHER" id="PTHR35333:SF3">
    <property type="entry name" value="BETA-LACTAMASE-TYPE TRANSPEPTIDASE FOLD CONTAINING PROTEIN"/>
    <property type="match status" value="1"/>
</dbReference>
<feature type="signal peptide" evidence="1">
    <location>
        <begin position="1"/>
        <end position="27"/>
    </location>
</feature>
<accession>A0ABS6B6U9</accession>
<dbReference type="InterPro" id="IPR012338">
    <property type="entry name" value="Beta-lactam/transpept-like"/>
</dbReference>
<comment type="caution">
    <text evidence="3">The sequence shown here is derived from an EMBL/GenBank/DDBJ whole genome shotgun (WGS) entry which is preliminary data.</text>
</comment>
<keyword evidence="1" id="KW-0732">Signal</keyword>
<dbReference type="PANTHER" id="PTHR35333">
    <property type="entry name" value="BETA-LACTAMASE"/>
    <property type="match status" value="1"/>
</dbReference>
<reference evidence="3 4" key="1">
    <citation type="submission" date="2021-06" db="EMBL/GenBank/DDBJ databases">
        <title>Actinomycetes sequencing.</title>
        <authorList>
            <person name="Shan Q."/>
        </authorList>
    </citation>
    <scope>NUCLEOTIDE SEQUENCE [LARGE SCALE GENOMIC DNA]</scope>
    <source>
        <strain evidence="3 4">NEAU-G5</strain>
    </source>
</reference>
<dbReference type="InterPro" id="IPR045155">
    <property type="entry name" value="Beta-lactam_cat"/>
</dbReference>
<proteinExistence type="predicted"/>
<name>A0ABS6B6U9_9NOCA</name>
<protein>
    <submittedName>
        <fullName evidence="3">Class A beta-lactamase-related serine hydrolase</fullName>
    </submittedName>
</protein>
<feature type="domain" description="Beta-lactamase class A catalytic" evidence="2">
    <location>
        <begin position="95"/>
        <end position="240"/>
    </location>
</feature>
<keyword evidence="4" id="KW-1185">Reference proteome</keyword>
<keyword evidence="3" id="KW-0378">Hydrolase</keyword>
<gene>
    <name evidence="3" type="ORF">KO481_31465</name>
</gene>
<dbReference type="Gene3D" id="3.40.710.10">
    <property type="entry name" value="DD-peptidase/beta-lactamase superfamily"/>
    <property type="match status" value="1"/>
</dbReference>
<dbReference type="RefSeq" id="WP_215922113.1">
    <property type="nucleotide sequence ID" value="NZ_JAHKNI010000013.1"/>
</dbReference>
<evidence type="ECO:0000313" key="3">
    <source>
        <dbReference type="EMBL" id="MBU3066022.1"/>
    </source>
</evidence>
<feature type="chain" id="PRO_5045089427" evidence="1">
    <location>
        <begin position="28"/>
        <end position="271"/>
    </location>
</feature>